<reference evidence="1" key="1">
    <citation type="submission" date="2019-07" db="EMBL/GenBank/DDBJ databases">
        <authorList>
            <person name="Dittberner H."/>
        </authorList>
    </citation>
    <scope>NUCLEOTIDE SEQUENCE [LARGE SCALE GENOMIC DNA]</scope>
</reference>
<name>A0A565BSS9_9BRAS</name>
<evidence type="ECO:0000313" key="1">
    <source>
        <dbReference type="EMBL" id="VVB04431.1"/>
    </source>
</evidence>
<organism evidence="1 2">
    <name type="scientific">Arabis nemorensis</name>
    <dbReference type="NCBI Taxonomy" id="586526"/>
    <lineage>
        <taxon>Eukaryota</taxon>
        <taxon>Viridiplantae</taxon>
        <taxon>Streptophyta</taxon>
        <taxon>Embryophyta</taxon>
        <taxon>Tracheophyta</taxon>
        <taxon>Spermatophyta</taxon>
        <taxon>Magnoliopsida</taxon>
        <taxon>eudicotyledons</taxon>
        <taxon>Gunneridae</taxon>
        <taxon>Pentapetalae</taxon>
        <taxon>rosids</taxon>
        <taxon>malvids</taxon>
        <taxon>Brassicales</taxon>
        <taxon>Brassicaceae</taxon>
        <taxon>Arabideae</taxon>
        <taxon>Arabis</taxon>
    </lineage>
</organism>
<dbReference type="EMBL" id="CABITT030000005">
    <property type="protein sequence ID" value="VVB04431.1"/>
    <property type="molecule type" value="Genomic_DNA"/>
</dbReference>
<accession>A0A565BSS9</accession>
<dbReference type="AlphaFoldDB" id="A0A565BSS9"/>
<evidence type="ECO:0000313" key="2">
    <source>
        <dbReference type="Proteomes" id="UP000489600"/>
    </source>
</evidence>
<gene>
    <name evidence="1" type="ORF">ANE_LOCUS14875</name>
</gene>
<dbReference type="Proteomes" id="UP000489600">
    <property type="component" value="Unassembled WGS sequence"/>
</dbReference>
<comment type="caution">
    <text evidence="1">The sequence shown here is derived from an EMBL/GenBank/DDBJ whole genome shotgun (WGS) entry which is preliminary data.</text>
</comment>
<keyword evidence="2" id="KW-1185">Reference proteome</keyword>
<dbReference type="OrthoDB" id="1822358at2759"/>
<protein>
    <submittedName>
        <fullName evidence="1">Uncharacterized protein</fullName>
    </submittedName>
</protein>
<sequence>MIAAMPQGLQEKVLDTVLVSRGVETLHGFLRLYIYRYGLNLGPLLGIPYHPTYPFLTTLEMNPTHYENFSKEAYLLFWYLSDLYTIGVLFNKCRMFQYLANCIITRKKPHYKQLYKWFTLFRDVTWWQENIRAQHGFEVFATFKIITSQAQTEDGVIIQKTYEAHIQTSYNDNTINRDNFHARICGLAALNYLEESKLDPSFFCPCTSRWHNTNIYPKDFVEEIRQILLGFHDQYAGQDLIRYIE</sequence>
<proteinExistence type="predicted"/>